<evidence type="ECO:0000259" key="1">
    <source>
        <dbReference type="Pfam" id="PF01764"/>
    </source>
</evidence>
<sequence>MSNLFSSENTQENLLILQNPLTYGLLAYHCANYAKSGPKVEIDSNLTESFMTMYTIDVNIRSQVDLNIKNCPNLFLKNWKVHEVVKDLKSGYFGVIYLNHKLKKIVLAHKSTDFLKSLKSQLFSGSSLKADIDGVLRNQITLYNANGCCATHRAIEFAKKRSYSVTFTGHSLGAWMAQLSVFYSIDYFKFENVNAITFDGPGALDIIQKIAGPNFDKAKIESNIVGYLSAPNFVNCANSHIGTIYRCFPILETSNKNGKLTFFEKLSAMFLKESPGSITSLYGHWLKNILPYFQLGLDRENNFIKMDKWPSIDFTNFNQAKSQSFKDILRSGISKLFGISNDLGMPQLEKIFEPFFNTTISSSITLSLELFQKKDLISAEKFWLVHKYLDKNTNFKSNATDLVDRFFLEYSAQYRETPKENINKKNITSNQIDQCILKLWKAYVQNNLNIQCEVLRSLLKKIDINTLSNEIKFLETQDETYEAFRQLLHLDKKFYSFVDNLERPRLISNNSLEISQSFLSTSNLTLITNLLTEKKFIIIKGLAKSGKTCMAQLFCQKFYLNFTTCLLNCTSEDQLHKSVLDLLKISTIQENNDNVIEDLVAHLDKTKERVIFILDNTTKIDHIKTFMESFLTLCNVKFIITTRNDMLIKEKKDHGEITTEGSFDLSSLTEDFQSLDDEHKKYLKLVSFFERIPEDNTNREVIKNLQCSSFLVQVNSDNFEVNKCKNMKSILESFQISISLSEIFEFSERLRWPNLIKKNLESIITQVSCQELEHLKNYVLTLDSKRGINFENFLQNLGCKSDFRFRISEDKILNKTEQAKVNLRNTFKRLYELNKSQNYAEYFDLLSKNDTEIIMFFKPKNEGDVTDSLLINDRLHISNTFHNLKVNLSDKNDLRNLYKLMG</sequence>
<dbReference type="EMBL" id="CAJNOC010002903">
    <property type="protein sequence ID" value="CAF0957283.1"/>
    <property type="molecule type" value="Genomic_DNA"/>
</dbReference>
<dbReference type="Proteomes" id="UP000663879">
    <property type="component" value="Unassembled WGS sequence"/>
</dbReference>
<comment type="caution">
    <text evidence="2">The sequence shown here is derived from an EMBL/GenBank/DDBJ whole genome shotgun (WGS) entry which is preliminary data.</text>
</comment>
<dbReference type="Gene3D" id="3.40.50.300">
    <property type="entry name" value="P-loop containing nucleotide triphosphate hydrolases"/>
    <property type="match status" value="1"/>
</dbReference>
<dbReference type="InterPro" id="IPR029058">
    <property type="entry name" value="AB_hydrolase_fold"/>
</dbReference>
<evidence type="ECO:0000313" key="2">
    <source>
        <dbReference type="EMBL" id="CAF0957283.1"/>
    </source>
</evidence>
<keyword evidence="3" id="KW-1185">Reference proteome</keyword>
<protein>
    <recommendedName>
        <fullName evidence="1">Fungal lipase-type domain-containing protein</fullName>
    </recommendedName>
</protein>
<name>A0A814DPG3_9BILA</name>
<dbReference type="AlphaFoldDB" id="A0A814DPG3"/>
<organism evidence="2 3">
    <name type="scientific">Brachionus calyciflorus</name>
    <dbReference type="NCBI Taxonomy" id="104777"/>
    <lineage>
        <taxon>Eukaryota</taxon>
        <taxon>Metazoa</taxon>
        <taxon>Spiralia</taxon>
        <taxon>Gnathifera</taxon>
        <taxon>Rotifera</taxon>
        <taxon>Eurotatoria</taxon>
        <taxon>Monogononta</taxon>
        <taxon>Pseudotrocha</taxon>
        <taxon>Ploima</taxon>
        <taxon>Brachionidae</taxon>
        <taxon>Brachionus</taxon>
    </lineage>
</organism>
<dbReference type="GO" id="GO:0006629">
    <property type="term" value="P:lipid metabolic process"/>
    <property type="evidence" value="ECO:0007669"/>
    <property type="project" value="InterPro"/>
</dbReference>
<dbReference type="InterPro" id="IPR002921">
    <property type="entry name" value="Fungal_lipase-type"/>
</dbReference>
<evidence type="ECO:0000313" key="3">
    <source>
        <dbReference type="Proteomes" id="UP000663879"/>
    </source>
</evidence>
<dbReference type="Pfam" id="PF01764">
    <property type="entry name" value="Lipase_3"/>
    <property type="match status" value="1"/>
</dbReference>
<dbReference type="SUPFAM" id="SSF53474">
    <property type="entry name" value="alpha/beta-Hydrolases"/>
    <property type="match status" value="1"/>
</dbReference>
<dbReference type="OrthoDB" id="239042at2759"/>
<dbReference type="Gene3D" id="3.40.50.1820">
    <property type="entry name" value="alpha/beta hydrolase"/>
    <property type="match status" value="1"/>
</dbReference>
<proteinExistence type="predicted"/>
<feature type="domain" description="Fungal lipase-type" evidence="1">
    <location>
        <begin position="158"/>
        <end position="201"/>
    </location>
</feature>
<gene>
    <name evidence="2" type="ORF">OXX778_LOCUS14260</name>
</gene>
<dbReference type="SUPFAM" id="SSF52540">
    <property type="entry name" value="P-loop containing nucleoside triphosphate hydrolases"/>
    <property type="match status" value="1"/>
</dbReference>
<reference evidence="2" key="1">
    <citation type="submission" date="2021-02" db="EMBL/GenBank/DDBJ databases">
        <authorList>
            <person name="Nowell W R."/>
        </authorList>
    </citation>
    <scope>NUCLEOTIDE SEQUENCE</scope>
    <source>
        <strain evidence="2">Ploen Becks lab</strain>
    </source>
</reference>
<accession>A0A814DPG3</accession>
<dbReference type="InterPro" id="IPR027417">
    <property type="entry name" value="P-loop_NTPase"/>
</dbReference>
<feature type="non-terminal residue" evidence="2">
    <location>
        <position position="902"/>
    </location>
</feature>